<dbReference type="AlphaFoldDB" id="A0A699Q0H6"/>
<name>A0A699Q0H6_TANCI</name>
<organism evidence="2">
    <name type="scientific">Tanacetum cinerariifolium</name>
    <name type="common">Dalmatian daisy</name>
    <name type="synonym">Chrysanthemum cinerariifolium</name>
    <dbReference type="NCBI Taxonomy" id="118510"/>
    <lineage>
        <taxon>Eukaryota</taxon>
        <taxon>Viridiplantae</taxon>
        <taxon>Streptophyta</taxon>
        <taxon>Embryophyta</taxon>
        <taxon>Tracheophyta</taxon>
        <taxon>Spermatophyta</taxon>
        <taxon>Magnoliopsida</taxon>
        <taxon>eudicotyledons</taxon>
        <taxon>Gunneridae</taxon>
        <taxon>Pentapetalae</taxon>
        <taxon>asterids</taxon>
        <taxon>campanulids</taxon>
        <taxon>Asterales</taxon>
        <taxon>Asteraceae</taxon>
        <taxon>Asteroideae</taxon>
        <taxon>Anthemideae</taxon>
        <taxon>Anthemidinae</taxon>
        <taxon>Tanacetum</taxon>
    </lineage>
</organism>
<proteinExistence type="predicted"/>
<feature type="non-terminal residue" evidence="2">
    <location>
        <position position="1"/>
    </location>
</feature>
<protein>
    <submittedName>
        <fullName evidence="2">Uncharacterized protein</fullName>
    </submittedName>
</protein>
<dbReference type="EMBL" id="BKCJ010972323">
    <property type="protein sequence ID" value="GFC57124.1"/>
    <property type="molecule type" value="Genomic_DNA"/>
</dbReference>
<evidence type="ECO:0000313" key="2">
    <source>
        <dbReference type="EMBL" id="GFC57124.1"/>
    </source>
</evidence>
<gene>
    <name evidence="2" type="ORF">Tci_829094</name>
</gene>
<feature type="transmembrane region" description="Helical" evidence="1">
    <location>
        <begin position="53"/>
        <end position="75"/>
    </location>
</feature>
<keyword evidence="1" id="KW-0472">Membrane</keyword>
<evidence type="ECO:0000256" key="1">
    <source>
        <dbReference type="SAM" id="Phobius"/>
    </source>
</evidence>
<keyword evidence="1" id="KW-1133">Transmembrane helix</keyword>
<comment type="caution">
    <text evidence="2">The sequence shown here is derived from an EMBL/GenBank/DDBJ whole genome shotgun (WGS) entry which is preliminary data.</text>
</comment>
<accession>A0A699Q0H6</accession>
<keyword evidence="1" id="KW-0812">Transmembrane</keyword>
<sequence length="190" mass="21111">RVQVPEDDLENMQEKSKEGTLELKDPQELLGSIMLETFLVLGFLEYTNVTTGLFVLLTIGIGSLEGTIVGVAILVKGHTSPTSMNIYPVGFHMWSTDLNTFPVVFQTFLFTESKQPLHEAHFKSEFTFVTEFITDEVAFESTTLSLFKLDLTVLSDPLALETKFTPVEENTGVLESKFIEGGVPLILSLD</sequence>
<reference evidence="2" key="1">
    <citation type="journal article" date="2019" name="Sci. Rep.">
        <title>Draft genome of Tanacetum cinerariifolium, the natural source of mosquito coil.</title>
        <authorList>
            <person name="Yamashiro T."/>
            <person name="Shiraishi A."/>
            <person name="Satake H."/>
            <person name="Nakayama K."/>
        </authorList>
    </citation>
    <scope>NUCLEOTIDE SEQUENCE</scope>
</reference>